<name>A0ACC2ETN7_DIPCM</name>
<evidence type="ECO:0000313" key="2">
    <source>
        <dbReference type="Proteomes" id="UP001162992"/>
    </source>
</evidence>
<dbReference type="EMBL" id="CM055092">
    <property type="protein sequence ID" value="KAJ7569924.1"/>
    <property type="molecule type" value="Genomic_DNA"/>
</dbReference>
<evidence type="ECO:0000313" key="1">
    <source>
        <dbReference type="EMBL" id="KAJ7569924.1"/>
    </source>
</evidence>
<protein>
    <submittedName>
        <fullName evidence="1">Uncharacterized protein</fullName>
    </submittedName>
</protein>
<comment type="caution">
    <text evidence="1">The sequence shown here is derived from an EMBL/GenBank/DDBJ whole genome shotgun (WGS) entry which is preliminary data.</text>
</comment>
<dbReference type="Proteomes" id="UP001162992">
    <property type="component" value="Chromosome 1"/>
</dbReference>
<sequence>MTLHREHVFALHSFSSWIASSSSSSSSFFPSASFFVANKCIPPPSNATEPKLERRSGIVGCCYVKAPYIDCDGHGKSLHPISLQLFAHTCSTDKSQPVQCIYALFYCNCIGTNLNACIHKGATNRSFTTRRRMIIGTSLPFFHLLNNELHIELLETSIAKAAERKELDLEKIQEELRKVITKSKAAGILRLVFHEAGTFDLTTNSGGMNGSIVYELERPENTGLKRSVKVLEKAKSCLDPVFHVSWADLIAVAGAQAVAVCGGPAISVELGRLDSSLPDPEGQLPEETLNAIALKEIFQRKGFSAQEMIVLSGAHTLGSKGFGEPTVFDNSYYKTLLRRPWLESEENMGAMIGLPSDRVLVEDSECKKWLEIYANNQETFFKDFSAAYLKLINLGARWKVTDL</sequence>
<organism evidence="1 2">
    <name type="scientific">Diphasiastrum complanatum</name>
    <name type="common">Issler's clubmoss</name>
    <name type="synonym">Lycopodium complanatum</name>
    <dbReference type="NCBI Taxonomy" id="34168"/>
    <lineage>
        <taxon>Eukaryota</taxon>
        <taxon>Viridiplantae</taxon>
        <taxon>Streptophyta</taxon>
        <taxon>Embryophyta</taxon>
        <taxon>Tracheophyta</taxon>
        <taxon>Lycopodiopsida</taxon>
        <taxon>Lycopodiales</taxon>
        <taxon>Lycopodiaceae</taxon>
        <taxon>Lycopodioideae</taxon>
        <taxon>Diphasiastrum</taxon>
    </lineage>
</organism>
<accession>A0ACC2ETN7</accession>
<gene>
    <name evidence="1" type="ORF">O6H91_01G100600</name>
</gene>
<reference evidence="2" key="1">
    <citation type="journal article" date="2024" name="Proc. Natl. Acad. Sci. U.S.A.">
        <title>Extraordinary preservation of gene collinearity over three hundred million years revealed in homosporous lycophytes.</title>
        <authorList>
            <person name="Li C."/>
            <person name="Wickell D."/>
            <person name="Kuo L.Y."/>
            <person name="Chen X."/>
            <person name="Nie B."/>
            <person name="Liao X."/>
            <person name="Peng D."/>
            <person name="Ji J."/>
            <person name="Jenkins J."/>
            <person name="Williams M."/>
            <person name="Shu S."/>
            <person name="Plott C."/>
            <person name="Barry K."/>
            <person name="Rajasekar S."/>
            <person name="Grimwood J."/>
            <person name="Han X."/>
            <person name="Sun S."/>
            <person name="Hou Z."/>
            <person name="He W."/>
            <person name="Dai G."/>
            <person name="Sun C."/>
            <person name="Schmutz J."/>
            <person name="Leebens-Mack J.H."/>
            <person name="Li F.W."/>
            <person name="Wang L."/>
        </authorList>
    </citation>
    <scope>NUCLEOTIDE SEQUENCE [LARGE SCALE GENOMIC DNA]</scope>
    <source>
        <strain evidence="2">cv. PW_Plant_1</strain>
    </source>
</reference>
<keyword evidence="2" id="KW-1185">Reference proteome</keyword>
<proteinExistence type="predicted"/>